<evidence type="ECO:0000313" key="3">
    <source>
        <dbReference type="Proteomes" id="UP000596661"/>
    </source>
</evidence>
<feature type="compositionally biased region" description="Basic and acidic residues" evidence="1">
    <location>
        <begin position="67"/>
        <end position="85"/>
    </location>
</feature>
<feature type="region of interest" description="Disordered" evidence="1">
    <location>
        <begin position="1"/>
        <end position="85"/>
    </location>
</feature>
<dbReference type="Gramene" id="evm.model.06.918">
    <property type="protein sequence ID" value="cds.evm.model.06.918"/>
    <property type="gene ID" value="evm.TU.06.918"/>
</dbReference>
<keyword evidence="3" id="KW-1185">Reference proteome</keyword>
<dbReference type="Proteomes" id="UP000596661">
    <property type="component" value="Chromosome 6"/>
</dbReference>
<accession>A0A803Q0J1</accession>
<reference evidence="2" key="1">
    <citation type="submission" date="2018-11" db="EMBL/GenBank/DDBJ databases">
        <authorList>
            <person name="Grassa J C."/>
        </authorList>
    </citation>
    <scope>NUCLEOTIDE SEQUENCE [LARGE SCALE GENOMIC DNA]</scope>
</reference>
<organism evidence="2 3">
    <name type="scientific">Cannabis sativa</name>
    <name type="common">Hemp</name>
    <name type="synonym">Marijuana</name>
    <dbReference type="NCBI Taxonomy" id="3483"/>
    <lineage>
        <taxon>Eukaryota</taxon>
        <taxon>Viridiplantae</taxon>
        <taxon>Streptophyta</taxon>
        <taxon>Embryophyta</taxon>
        <taxon>Tracheophyta</taxon>
        <taxon>Spermatophyta</taxon>
        <taxon>Magnoliopsida</taxon>
        <taxon>eudicotyledons</taxon>
        <taxon>Gunneridae</taxon>
        <taxon>Pentapetalae</taxon>
        <taxon>rosids</taxon>
        <taxon>fabids</taxon>
        <taxon>Rosales</taxon>
        <taxon>Cannabaceae</taxon>
        <taxon>Cannabis</taxon>
    </lineage>
</organism>
<protein>
    <submittedName>
        <fullName evidence="2">Uncharacterized protein</fullName>
    </submittedName>
</protein>
<sequence>MKNEEIVQLFQNMSRESNLKLEQRDTSQMEKPKAILDERLSHLSPPPSLGRGGENSPALSTTRAMGRHSDAETDYRYENRENKRQ</sequence>
<evidence type="ECO:0000256" key="1">
    <source>
        <dbReference type="SAM" id="MobiDB-lite"/>
    </source>
</evidence>
<dbReference type="EMBL" id="UZAU01000584">
    <property type="status" value="NOT_ANNOTATED_CDS"/>
    <property type="molecule type" value="Genomic_DNA"/>
</dbReference>
<dbReference type="AlphaFoldDB" id="A0A803Q0J1"/>
<dbReference type="EnsemblPlants" id="evm.model.06.918">
    <property type="protein sequence ID" value="cds.evm.model.06.918"/>
    <property type="gene ID" value="evm.TU.06.918"/>
</dbReference>
<reference evidence="2" key="2">
    <citation type="submission" date="2021-03" db="UniProtKB">
        <authorList>
            <consortium name="EnsemblPlants"/>
        </authorList>
    </citation>
    <scope>IDENTIFICATION</scope>
</reference>
<proteinExistence type="predicted"/>
<feature type="compositionally biased region" description="Basic and acidic residues" evidence="1">
    <location>
        <begin position="17"/>
        <end position="41"/>
    </location>
</feature>
<evidence type="ECO:0000313" key="2">
    <source>
        <dbReference type="EnsemblPlants" id="cds.evm.model.06.918"/>
    </source>
</evidence>
<name>A0A803Q0J1_CANSA</name>